<sequence length="1161" mass="129027">WIVKFMLDAGFVHLHVHSAYSLLEGALPIAKMLKLVLADGQPAIGIADSSNLFGALEFSQKAAAVGVQPIISCEVPIDFADADEGREKNQYFSKNSIVLIACTEEGFINLSELISRAYLSSEGGPPFVHFHWLDSKNTSGLICLTGGPEGAIDPLFAQEHVKKAHARLDLLKKLFGENLYMELQRHGLASEQKVEPQLVDYAYENQIPLVATNEPFFPAEKDHDAHDALLAIAQGSVVAQTRRRKVSNQHYFKTRAQMLELFKDLPEAIENTLRIAQQVSFRPLTRDPILPKFAVVGQSKAVEGEISESDQLHQQAKAGLDARLKARGLAPGYTRKDYDERLAFELKIITQMEFPGYFLIVADFIRWAKEQNIPVGPGRGSGAGSLVAYVLTITDLDPLKYQLLFERFLNPDRLSMPDFDIDFCQERREEVIQYVQKKYGREQVAQIITFGTLQAKAALRDVGRVLQMPYSQVDRISKLVPTNPANPPTIAEALEQERQLRVMRDEDETVAQLLSLAQNIEGLYRHASTHAAGIVIGDRPLQELVPLYRDPRSDMQVTQYGQKWAESAGLVKFDFLGLKTLTIIDHTIKMINRGNTENTADKEDKIALDDIPLDDENTFTMLRKGDTVGVFQVESAGMRRALIDMQPDRFEDLIALVALFRPGPMDNIPTYCAVKLGEEEAQYLHPKLIPILEATFGVITYQEQVQQIGRDLAGYTLAEADILRRAMGKKIQSEMDAQRDRFVSGAVERGIDEIIANKIFDACAKFAEYGFNKSHSAPYAFLTYQTAYLKANFTSEFIAASMTLDMGNTDKLAEFKRDADQLDTEVFPPCVNRSHVAFEVQDGGIQYSLCALKGVGRQVAEHIVEAREQGKFVDLADFANRIDPRIINRRTAQALANAGAFDDLVPHREQAFNAIETIIGTSQRAASNRAAGISDMFEVEKPEPIILNPVFARWTNIERLDREHSAIGFHLSGHPLDDFALVLESYSVTSWRNLQEAAKDGESNFVVAGTVVLRNDRRTKKGKPMAILTLSDPSGSFECLLFSETLAKYGEILQPGSSAILNVEAEALSEGVRLRLLRARLLENLAQTISREMVIFANDPKSLAPTAKLLEKGGNGVVFVVVKSADATRESKIKLAGNYHLTPDLVSGIKSISGINDVQLT</sequence>
<dbReference type="GO" id="GO:0008408">
    <property type="term" value="F:3'-5' exonuclease activity"/>
    <property type="evidence" value="ECO:0007669"/>
    <property type="project" value="InterPro"/>
</dbReference>
<dbReference type="GO" id="GO:0003887">
    <property type="term" value="F:DNA-directed DNA polymerase activity"/>
    <property type="evidence" value="ECO:0007669"/>
    <property type="project" value="UniProtKB-KW"/>
</dbReference>
<keyword evidence="5 10" id="KW-0548">Nucleotidyltransferase</keyword>
<keyword evidence="4 10" id="KW-0808">Transferase</keyword>
<dbReference type="Pfam" id="PF07733">
    <property type="entry name" value="DNA_pol3_alpha"/>
    <property type="match status" value="1"/>
</dbReference>
<dbReference type="NCBIfam" id="TIGR00594">
    <property type="entry name" value="polc"/>
    <property type="match status" value="1"/>
</dbReference>
<dbReference type="SUPFAM" id="SSF89550">
    <property type="entry name" value="PHP domain-like"/>
    <property type="match status" value="1"/>
</dbReference>
<dbReference type="Pfam" id="PF02811">
    <property type="entry name" value="PHP"/>
    <property type="match status" value="1"/>
</dbReference>
<evidence type="ECO:0000256" key="7">
    <source>
        <dbReference type="ARBA" id="ARBA00022932"/>
    </source>
</evidence>
<reference evidence="10" key="1">
    <citation type="submission" date="2018-06" db="EMBL/GenBank/DDBJ databases">
        <authorList>
            <person name="Zhirakovskaya E."/>
        </authorList>
    </citation>
    <scope>NUCLEOTIDE SEQUENCE</scope>
</reference>
<dbReference type="Gene3D" id="1.10.10.1600">
    <property type="entry name" value="Bacterial DNA polymerase III alpha subunit, thumb domain"/>
    <property type="match status" value="1"/>
</dbReference>
<keyword evidence="3" id="KW-0963">Cytoplasm</keyword>
<dbReference type="GO" id="GO:0006260">
    <property type="term" value="P:DNA replication"/>
    <property type="evidence" value="ECO:0007669"/>
    <property type="project" value="UniProtKB-KW"/>
</dbReference>
<evidence type="ECO:0000256" key="5">
    <source>
        <dbReference type="ARBA" id="ARBA00022695"/>
    </source>
</evidence>
<dbReference type="PANTHER" id="PTHR32294:SF0">
    <property type="entry name" value="DNA POLYMERASE III SUBUNIT ALPHA"/>
    <property type="match status" value="1"/>
</dbReference>
<evidence type="ECO:0000259" key="9">
    <source>
        <dbReference type="SMART" id="SM00481"/>
    </source>
</evidence>
<evidence type="ECO:0000256" key="6">
    <source>
        <dbReference type="ARBA" id="ARBA00022705"/>
    </source>
</evidence>
<dbReference type="NCBIfam" id="NF004226">
    <property type="entry name" value="PRK05673.1"/>
    <property type="match status" value="1"/>
</dbReference>
<proteinExistence type="predicted"/>
<evidence type="ECO:0000256" key="1">
    <source>
        <dbReference type="ARBA" id="ARBA00004496"/>
    </source>
</evidence>
<feature type="domain" description="Polymerase/histidinol phosphatase N-terminal" evidence="9">
    <location>
        <begin position="12"/>
        <end position="79"/>
    </location>
</feature>
<comment type="catalytic activity">
    <reaction evidence="8">
        <text>DNA(n) + a 2'-deoxyribonucleoside 5'-triphosphate = DNA(n+1) + diphosphate</text>
        <dbReference type="Rhea" id="RHEA:22508"/>
        <dbReference type="Rhea" id="RHEA-COMP:17339"/>
        <dbReference type="Rhea" id="RHEA-COMP:17340"/>
        <dbReference type="ChEBI" id="CHEBI:33019"/>
        <dbReference type="ChEBI" id="CHEBI:61560"/>
        <dbReference type="ChEBI" id="CHEBI:173112"/>
        <dbReference type="EC" id="2.7.7.7"/>
    </reaction>
</comment>
<evidence type="ECO:0000256" key="8">
    <source>
        <dbReference type="ARBA" id="ARBA00049244"/>
    </source>
</evidence>
<dbReference type="Pfam" id="PF14579">
    <property type="entry name" value="HHH_6"/>
    <property type="match status" value="1"/>
</dbReference>
<dbReference type="AlphaFoldDB" id="A0A3B0U7F2"/>
<comment type="subcellular location">
    <subcellularLocation>
        <location evidence="1">Cytoplasm</location>
    </subcellularLocation>
</comment>
<dbReference type="InterPro" id="IPR041931">
    <property type="entry name" value="DNA_pol3_alpha_thumb_dom"/>
</dbReference>
<keyword evidence="7" id="KW-0239">DNA-directed DNA polymerase</keyword>
<evidence type="ECO:0000256" key="2">
    <source>
        <dbReference type="ARBA" id="ARBA00012417"/>
    </source>
</evidence>
<dbReference type="SMART" id="SM00481">
    <property type="entry name" value="POLIIIAc"/>
    <property type="match status" value="1"/>
</dbReference>
<dbReference type="CDD" id="cd04485">
    <property type="entry name" value="DnaE_OBF"/>
    <property type="match status" value="1"/>
</dbReference>
<evidence type="ECO:0000256" key="3">
    <source>
        <dbReference type="ARBA" id="ARBA00022490"/>
    </source>
</evidence>
<dbReference type="InterPro" id="IPR049821">
    <property type="entry name" value="PolIIIA_DnaE1_PHP"/>
</dbReference>
<dbReference type="InterPro" id="IPR003141">
    <property type="entry name" value="Pol/His_phosphatase_N"/>
</dbReference>
<gene>
    <name evidence="10" type="ORF">MNBD_ALPHA11-2277</name>
</gene>
<dbReference type="InterPro" id="IPR011708">
    <property type="entry name" value="DNA_pol3_alpha_NTPase_dom"/>
</dbReference>
<dbReference type="CDD" id="cd07433">
    <property type="entry name" value="PHP_PolIIIA_DnaE1"/>
    <property type="match status" value="1"/>
</dbReference>
<dbReference type="SUPFAM" id="SSF160975">
    <property type="entry name" value="AF1531-like"/>
    <property type="match status" value="1"/>
</dbReference>
<evidence type="ECO:0000313" key="10">
    <source>
        <dbReference type="EMBL" id="VAW24313.1"/>
    </source>
</evidence>
<keyword evidence="6" id="KW-0235">DNA replication</keyword>
<dbReference type="InterPro" id="IPR004013">
    <property type="entry name" value="PHP_dom"/>
</dbReference>
<organism evidence="10">
    <name type="scientific">hydrothermal vent metagenome</name>
    <dbReference type="NCBI Taxonomy" id="652676"/>
    <lineage>
        <taxon>unclassified sequences</taxon>
        <taxon>metagenomes</taxon>
        <taxon>ecological metagenomes</taxon>
    </lineage>
</organism>
<dbReference type="Gene3D" id="1.10.150.870">
    <property type="match status" value="1"/>
</dbReference>
<dbReference type="InterPro" id="IPR029460">
    <property type="entry name" value="DNAPol_HHH"/>
</dbReference>
<dbReference type="Pfam" id="PF17657">
    <property type="entry name" value="DNA_pol3_finger"/>
    <property type="match status" value="1"/>
</dbReference>
<name>A0A3B0U7F2_9ZZZZ</name>
<dbReference type="InterPro" id="IPR004805">
    <property type="entry name" value="DnaE2/DnaE/PolC"/>
</dbReference>
<dbReference type="EMBL" id="UOEQ01000523">
    <property type="protein sequence ID" value="VAW24313.1"/>
    <property type="molecule type" value="Genomic_DNA"/>
</dbReference>
<dbReference type="Gene3D" id="3.20.20.140">
    <property type="entry name" value="Metal-dependent hydrolases"/>
    <property type="match status" value="1"/>
</dbReference>
<evidence type="ECO:0000256" key="4">
    <source>
        <dbReference type="ARBA" id="ARBA00022679"/>
    </source>
</evidence>
<accession>A0A3B0U7F2</accession>
<dbReference type="PANTHER" id="PTHR32294">
    <property type="entry name" value="DNA POLYMERASE III SUBUNIT ALPHA"/>
    <property type="match status" value="1"/>
</dbReference>
<feature type="non-terminal residue" evidence="10">
    <location>
        <position position="1"/>
    </location>
</feature>
<dbReference type="GO" id="GO:0005737">
    <property type="term" value="C:cytoplasm"/>
    <property type="evidence" value="ECO:0007669"/>
    <property type="project" value="UniProtKB-SubCell"/>
</dbReference>
<protein>
    <recommendedName>
        <fullName evidence="2">DNA-directed DNA polymerase</fullName>
        <ecNumber evidence="2">2.7.7.7</ecNumber>
    </recommendedName>
</protein>
<dbReference type="EC" id="2.7.7.7" evidence="2"/>
<dbReference type="InterPro" id="IPR016195">
    <property type="entry name" value="Pol/histidinol_Pase-like"/>
</dbReference>
<dbReference type="InterPro" id="IPR040982">
    <property type="entry name" value="DNA_pol3_finger"/>
</dbReference>